<dbReference type="Pfam" id="PF03013">
    <property type="entry name" value="Pyr_excise"/>
    <property type="match status" value="1"/>
</dbReference>
<reference evidence="1 2" key="1">
    <citation type="submission" date="2021-03" db="EMBL/GenBank/DDBJ databases">
        <title>Human Oral Microbial Genomes.</title>
        <authorList>
            <person name="Johnston C.D."/>
            <person name="Chen T."/>
            <person name="Dewhirst F.E."/>
        </authorList>
    </citation>
    <scope>NUCLEOTIDE SEQUENCE [LARGE SCALE GENOMIC DNA]</scope>
    <source>
        <strain evidence="1 2">DSMZ 100122</strain>
    </source>
</reference>
<dbReference type="GO" id="GO:0016829">
    <property type="term" value="F:lyase activity"/>
    <property type="evidence" value="ECO:0007669"/>
    <property type="project" value="UniProtKB-KW"/>
</dbReference>
<dbReference type="Proteomes" id="UP000678513">
    <property type="component" value="Chromosome"/>
</dbReference>
<gene>
    <name evidence="1" type="ORF">J5A65_00855</name>
</gene>
<sequence length="147" mass="16107">MRIWSLHPQYLDRQGLIACWRETLLAQKVLAGLTRGYTRHPQLDRFRALADPLAGIGAYLAGLADEATRRGYRFDRTRITTPGATAALTVTRGQLDVEAGHLLAKLEQRSPSCAAAFPPVADVVPHPLFTVVPGPVADWERAQPTTP</sequence>
<dbReference type="RefSeq" id="WP_212324103.1">
    <property type="nucleotide sequence ID" value="NZ_AP024463.1"/>
</dbReference>
<protein>
    <submittedName>
        <fullName evidence="1">DNA lyase</fullName>
    </submittedName>
</protein>
<organism evidence="1 2">
    <name type="scientific">Arachnia rubra</name>
    <dbReference type="NCBI Taxonomy" id="1547448"/>
    <lineage>
        <taxon>Bacteria</taxon>
        <taxon>Bacillati</taxon>
        <taxon>Actinomycetota</taxon>
        <taxon>Actinomycetes</taxon>
        <taxon>Propionibacteriales</taxon>
        <taxon>Propionibacteriaceae</taxon>
        <taxon>Arachnia</taxon>
    </lineage>
</organism>
<keyword evidence="1" id="KW-0456">Lyase</keyword>
<name>A0ABX7Y690_9ACTN</name>
<proteinExistence type="predicted"/>
<evidence type="ECO:0000313" key="2">
    <source>
        <dbReference type="Proteomes" id="UP000678513"/>
    </source>
</evidence>
<dbReference type="EMBL" id="CP072384">
    <property type="protein sequence ID" value="QUC08337.1"/>
    <property type="molecule type" value="Genomic_DNA"/>
</dbReference>
<evidence type="ECO:0000313" key="1">
    <source>
        <dbReference type="EMBL" id="QUC08337.1"/>
    </source>
</evidence>
<keyword evidence="2" id="KW-1185">Reference proteome</keyword>
<dbReference type="InterPro" id="IPR004260">
    <property type="entry name" value="Pyr-dimer_DNA_glycosylase"/>
</dbReference>
<accession>A0ABX7Y690</accession>